<accession>B3DVP3</accession>
<reference evidence="1 2" key="1">
    <citation type="journal article" date="2008" name="Biol. Direct">
        <title>Complete genome sequence of the extremely acidophilic methanotroph isolate V4, Methylacidiphilum infernorum, a representative of the bacterial phylum Verrucomicrobia.</title>
        <authorList>
            <person name="Hou S."/>
            <person name="Makarova K.S."/>
            <person name="Saw J.H."/>
            <person name="Senin P."/>
            <person name="Ly B.V."/>
            <person name="Zhou Z."/>
            <person name="Ren Y."/>
            <person name="Wang J."/>
            <person name="Galperin M.Y."/>
            <person name="Omelchenko M.V."/>
            <person name="Wolf Y.I."/>
            <person name="Yutin N."/>
            <person name="Koonin E.V."/>
            <person name="Stott M.B."/>
            <person name="Mountain B.W."/>
            <person name="Crowe M.A."/>
            <person name="Smirnova A.V."/>
            <person name="Dunfield P.F."/>
            <person name="Feng L."/>
            <person name="Wang L."/>
            <person name="Alam M."/>
        </authorList>
    </citation>
    <scope>NUCLEOTIDE SEQUENCE [LARGE SCALE GENOMIC DNA]</scope>
    <source>
        <strain evidence="2">Isolate V4</strain>
    </source>
</reference>
<dbReference type="EMBL" id="CP000975">
    <property type="protein sequence ID" value="ACD83396.1"/>
    <property type="molecule type" value="Genomic_DNA"/>
</dbReference>
<dbReference type="STRING" id="481448.Minf_1342"/>
<evidence type="ECO:0000313" key="1">
    <source>
        <dbReference type="EMBL" id="ACD83396.1"/>
    </source>
</evidence>
<protein>
    <submittedName>
        <fullName evidence="1">Uncharacterized protein</fullName>
    </submittedName>
</protein>
<dbReference type="Proteomes" id="UP000009149">
    <property type="component" value="Chromosome"/>
</dbReference>
<dbReference type="HOGENOM" id="CLU_3292292_0_0_0"/>
<dbReference type="KEGG" id="min:Minf_1342"/>
<sequence>MRSSYLRTFKIKTRKLPLFDIKRSSKMRDKLAERERKKRN</sequence>
<evidence type="ECO:0000313" key="2">
    <source>
        <dbReference type="Proteomes" id="UP000009149"/>
    </source>
</evidence>
<gene>
    <name evidence="1" type="ordered locus">Minf_1342</name>
</gene>
<name>B3DVP3_METI4</name>
<dbReference type="AlphaFoldDB" id="B3DVP3"/>
<organism evidence="1 2">
    <name type="scientific">Methylacidiphilum infernorum (isolate V4)</name>
    <name type="common">Methylokorus infernorum (strain V4)</name>
    <dbReference type="NCBI Taxonomy" id="481448"/>
    <lineage>
        <taxon>Bacteria</taxon>
        <taxon>Pseudomonadati</taxon>
        <taxon>Verrucomicrobiota</taxon>
        <taxon>Methylacidiphilae</taxon>
        <taxon>Methylacidiphilales</taxon>
        <taxon>Methylacidiphilaceae</taxon>
        <taxon>Methylacidiphilum (ex Ratnadevi et al. 2023)</taxon>
    </lineage>
</organism>
<proteinExistence type="predicted"/>